<dbReference type="InterPro" id="IPR032109">
    <property type="entry name" value="Big_3_5"/>
</dbReference>
<dbReference type="Gene3D" id="2.115.10.20">
    <property type="entry name" value="Glycosyl hydrolase domain, family 43"/>
    <property type="match status" value="1"/>
</dbReference>
<dbReference type="Gene3D" id="2.60.40.10">
    <property type="entry name" value="Immunoglobulins"/>
    <property type="match status" value="2"/>
</dbReference>
<dbReference type="Gene3D" id="1.20.1270.90">
    <property type="entry name" value="AF1782-like"/>
    <property type="match status" value="2"/>
</dbReference>
<feature type="compositionally biased region" description="Basic and acidic residues" evidence="1">
    <location>
        <begin position="49"/>
        <end position="60"/>
    </location>
</feature>
<evidence type="ECO:0000256" key="1">
    <source>
        <dbReference type="SAM" id="MobiDB-lite"/>
    </source>
</evidence>
<dbReference type="PANTHER" id="PTHR22925:SF3">
    <property type="entry name" value="GLYCOSYL HYDROLASE FAMILY PROTEIN 43"/>
    <property type="match status" value="1"/>
</dbReference>
<dbReference type="SUPFAM" id="SSF75005">
    <property type="entry name" value="Arabinanase/levansucrase/invertase"/>
    <property type="match status" value="1"/>
</dbReference>
<dbReference type="Pfam" id="PF16640">
    <property type="entry name" value="Big_3_5"/>
    <property type="match status" value="1"/>
</dbReference>
<accession>A0A345T2F6</accession>
<dbReference type="Gene3D" id="2.60.120.260">
    <property type="entry name" value="Galactose-binding domain-like"/>
    <property type="match status" value="1"/>
</dbReference>
<organism evidence="3 4">
    <name type="scientific">Peterkaempfera bronchialis</name>
    <dbReference type="NCBI Taxonomy" id="2126346"/>
    <lineage>
        <taxon>Bacteria</taxon>
        <taxon>Bacillati</taxon>
        <taxon>Actinomycetota</taxon>
        <taxon>Actinomycetes</taxon>
        <taxon>Kitasatosporales</taxon>
        <taxon>Streptomycetaceae</taxon>
        <taxon>Peterkaempfera</taxon>
    </lineage>
</organism>
<name>A0A345T2F6_9ACTN</name>
<evidence type="ECO:0000313" key="3">
    <source>
        <dbReference type="EMBL" id="AXI80161.1"/>
    </source>
</evidence>
<sequence>MPSGQPLPSGAAGRPRRLPPPGQTAWQPGRKEGGSAQRKKPARSSVISRDGRCRRFREFTPARPQHSHSSGIEKGTTLSHQSIRGRRSRALFGRPGVAALACLAMSVPLVGLAQAPAHADGTSAQTFVVDNSTGSTQDGTPMGSPGVKVGDTYYTVGGSAIAASAGGSSNLVLYGGKDWSHKQPVHDADGNEIVIAGPDTHFKDPNTGDEIYPFANAKSERVAFSRTPNGKFIVWVHWEMNSDYNASETLGLIADKVTGPYSVYQNHQRPGAGTVDAKGGHHVKSLDDSVLPSADLNTDNPEAFGDRVGRLIGDPYSIGVDGNRLEKPAEASYPEAIQLYNTSNGGSPEVNGSSVNPVRWETRAGWNVSGDAGFGTSATGGNWWTFNFNDLKDTLRLKARAVRMTDWDTSAWTAAQAKRDPNGDNGNLTAGTYVQRYPAVKTDDPANEGKYAAGVDGSAYVGRTTDGVDAVVYPQDAPAGGGSSQLTFTPCAGDGNLSFAVSFQEGTSGHFVCDGDSSDASRWSTYNQSNASATFTFAQGYIKGGKATVKFSEQAPDGILVEGRAAGGDWKQLGTTSVGKKLGTYDVTLDPSIAFDQARVTLQGQWMKANEITFSGLTTVGPVSIGGITYGAGASKVSGFDPSTLAYKVSVPDLTAIGEVKAVNPQGTATVDQPAKANNYVATITVKSADGSVVKTYTVTFAQSDSSAIGAYDPNVKDSIFPEVGEIDASKTMSTLVSVDMNKPSDGAGAAKPAAPLISPQLSENNVGGVLVLRGNSDPQKADAIYATNTSPATYDGTIWLTNDGSDPTDPNNPNRIAYNTRWNPYPIVVTQGNNGSTLVDGEFTIKAATQTGSEDTGDLKYSDVVSQTFRYAKQGTSEYGSVPIFQPVSSHPAGSYQNSPGYQEIKVFEPTYGTEVYYTMDNSTPTPARYGQNIGYGSRDYTIINDTVESGGDGKAYFITAADDQYMRVWQLNDNMTAVVSDKEYDLDVGKHREAPQLIRGPHGTHLYLLTSGQSGWYKNQAEYQRTTGRFISDGFDNSAYPRDKYGYRDGSGAWTNLQPFADGTTYNSQVGGAYNLGTKDDPNYLFSGSHWVVGDLEDSFSIWLPMTIDDDADGSGAQVSDQLVSVEGRGNQGKPATSSFPAYKSDKGLVTVKYSGKVFITLDADGKGKVTTDPTEENIKFAVPDTYADLQKPEFKANPDNHTPRVIDYQREQQFDPEKCDIPDTNGWQTCNDGVSGESRANAATWTNGAGYLLGTDDRPLKDANGNLIRDPRQVADQSLIKRTSLKDAGIIRNYSIKAAFDGKDWDLDNYDGNEELYQGTGNDFFTTFDLGQKRDLSTIGLSFKSVGGSDNAHRYGIYATNDVDANGKPTNWRIIANNKQNNVPGFQAHNLDGDTYRYVKYANVDNVDMSHGKTGQAWSRGLYELTISAKKVIPLEVTALRSAVAQGTTLSQMTDTFTAKSLAALGEKLTVAQSLLDELQLEGTATKHTQDEVDTATTQLTNAIKNLRTAGSTASVDFAALAKAIDDGQAKLDQSANYTPESIKVLQKAVDQGKNILAQVDDPNLKQAQVDEATAKIDDALAGLALATTGPEIKKVSVADGDTVKGRTTFTVTLGGDAKDVSYTYIELNKGASHVWVTDNTKAPGSTNSGLKPTLVVDTETLPNGSYGLKIDAVGTNGRTTEKTVSFVIANKGRSTVAAAASSTKFGTSAKVTVKVTGPGGTPTGTIRVTDGKALVGSAKLASGKATVTVSKTLAVGSHTLTVAYSGDKAFKASTGTVKVKVAKTSSKTAVSVSPKSPKHTQKATVTAQVTTVKPAGSVVIKVTQTVKETVVKHGRKVTTTTTRTVVSKTLTVSSKGKASLTLPKLAKGTYTVTATYSGSSTATSSKAGTVLIVK</sequence>
<gene>
    <name evidence="3" type="ORF">C7M71_024965</name>
</gene>
<evidence type="ECO:0000259" key="2">
    <source>
        <dbReference type="Pfam" id="PF16640"/>
    </source>
</evidence>
<dbReference type="KEGG" id="stri:C7M71_024965"/>
<dbReference type="GO" id="GO:0005975">
    <property type="term" value="P:carbohydrate metabolic process"/>
    <property type="evidence" value="ECO:0007669"/>
    <property type="project" value="UniProtKB-ARBA"/>
</dbReference>
<dbReference type="Proteomes" id="UP000249340">
    <property type="component" value="Chromosome"/>
</dbReference>
<dbReference type="OrthoDB" id="231241at2"/>
<reference evidence="4" key="1">
    <citation type="submission" date="2018-07" db="EMBL/GenBank/DDBJ databases">
        <title>Streptacidiphilus bronchialis DSM 106435 chromosome.</title>
        <authorList>
            <person name="Batra D."/>
            <person name="Gulvik C.A."/>
        </authorList>
    </citation>
    <scope>NUCLEOTIDE SEQUENCE [LARGE SCALE GENOMIC DNA]</scope>
    <source>
        <strain evidence="4">DSM 106435</strain>
    </source>
</reference>
<proteinExistence type="predicted"/>
<dbReference type="EMBL" id="CP031264">
    <property type="protein sequence ID" value="AXI80161.1"/>
    <property type="molecule type" value="Genomic_DNA"/>
</dbReference>
<evidence type="ECO:0000313" key="4">
    <source>
        <dbReference type="Proteomes" id="UP000249340"/>
    </source>
</evidence>
<feature type="domain" description="Bacterial Ig-like" evidence="2">
    <location>
        <begin position="1702"/>
        <end position="1786"/>
    </location>
</feature>
<dbReference type="Pfam" id="PF07554">
    <property type="entry name" value="FIVAR"/>
    <property type="match status" value="2"/>
</dbReference>
<feature type="region of interest" description="Disordered" evidence="1">
    <location>
        <begin position="1"/>
        <end position="84"/>
    </location>
</feature>
<protein>
    <recommendedName>
        <fullName evidence="2">Bacterial Ig-like domain-containing protein</fullName>
    </recommendedName>
</protein>
<dbReference type="PANTHER" id="PTHR22925">
    <property type="entry name" value="GLYCOSYL HYDROLASE 43 FAMILY MEMBER"/>
    <property type="match status" value="1"/>
</dbReference>
<dbReference type="InterPro" id="IPR023296">
    <property type="entry name" value="Glyco_hydro_beta-prop_sf"/>
</dbReference>
<dbReference type="InterPro" id="IPR013783">
    <property type="entry name" value="Ig-like_fold"/>
</dbReference>
<keyword evidence="4" id="KW-1185">Reference proteome</keyword>